<feature type="compositionally biased region" description="Basic and acidic residues" evidence="1">
    <location>
        <begin position="424"/>
        <end position="434"/>
    </location>
</feature>
<name>F4RAS9_MELLP</name>
<protein>
    <submittedName>
        <fullName evidence="3">Uncharacterized protein</fullName>
    </submittedName>
</protein>
<evidence type="ECO:0000256" key="2">
    <source>
        <dbReference type="SAM" id="Phobius"/>
    </source>
</evidence>
<feature type="transmembrane region" description="Helical" evidence="2">
    <location>
        <begin position="227"/>
        <end position="251"/>
    </location>
</feature>
<dbReference type="InParanoid" id="F4RAS9"/>
<dbReference type="HOGENOM" id="CLU_631735_0_0_1"/>
<proteinExistence type="predicted"/>
<feature type="transmembrane region" description="Helical" evidence="2">
    <location>
        <begin position="131"/>
        <end position="152"/>
    </location>
</feature>
<evidence type="ECO:0000313" key="4">
    <source>
        <dbReference type="Proteomes" id="UP000001072"/>
    </source>
</evidence>
<keyword evidence="2" id="KW-1133">Transmembrane helix</keyword>
<dbReference type="EMBL" id="GL883094">
    <property type="protein sequence ID" value="EGG10724.1"/>
    <property type="molecule type" value="Genomic_DNA"/>
</dbReference>
<sequence>MSDPRKETFLLHLLEVTPPGRNPFIDGVHALAQHSFPHVPAYSYRVLIFFMVVYGAITLGALFLILFPLLKGPEMRKKHLWLWNKCYIGSPDTTPFYVPNNSLSVAVGLSAASSLCSPYRDFEEPKKFMRWLKFFTSPSVLNVFCILVPLLVTLKTVYWTVAQSVATERVWTHHDIVANLFHQAAKEWSPNVAVDPSSEAMQELERVVKRHITLLRVIGRNVRLASIQWNVCIFVLSAFYFLTTGALILLVRRSLKIASGKLSVLKGERPPETAHSRPESETKSDIDSDIMVDQGSTAAAHLRRGYIWVSRIGSVFMAVAMLLRSWRIYNTKDLHQQSQEYTMMCMSPQEPAKQSDRFGATLRNCPTTDASSESAERYCEPSLEISHVARQRWIDDDVNERIESGHEGTSWATSHPTPSGESIQCHRKESINMR</sequence>
<dbReference type="GeneID" id="18921891"/>
<keyword evidence="2" id="KW-0812">Transmembrane</keyword>
<feature type="compositionally biased region" description="Polar residues" evidence="1">
    <location>
        <begin position="410"/>
        <end position="422"/>
    </location>
</feature>
<reference evidence="4" key="1">
    <citation type="journal article" date="2011" name="Proc. Natl. Acad. Sci. U.S.A.">
        <title>Obligate biotrophy features unraveled by the genomic analysis of rust fungi.</title>
        <authorList>
            <person name="Duplessis S."/>
            <person name="Cuomo C.A."/>
            <person name="Lin Y.-C."/>
            <person name="Aerts A."/>
            <person name="Tisserant E."/>
            <person name="Veneault-Fourrey C."/>
            <person name="Joly D.L."/>
            <person name="Hacquard S."/>
            <person name="Amselem J."/>
            <person name="Cantarel B.L."/>
            <person name="Chiu R."/>
            <person name="Coutinho P.M."/>
            <person name="Feau N."/>
            <person name="Field M."/>
            <person name="Frey P."/>
            <person name="Gelhaye E."/>
            <person name="Goldberg J."/>
            <person name="Grabherr M.G."/>
            <person name="Kodira C.D."/>
            <person name="Kohler A."/>
            <person name="Kuees U."/>
            <person name="Lindquist E.A."/>
            <person name="Lucas S.M."/>
            <person name="Mago R."/>
            <person name="Mauceli E."/>
            <person name="Morin E."/>
            <person name="Murat C."/>
            <person name="Pangilinan J.L."/>
            <person name="Park R."/>
            <person name="Pearson M."/>
            <person name="Quesneville H."/>
            <person name="Rouhier N."/>
            <person name="Sakthikumar S."/>
            <person name="Salamov A.A."/>
            <person name="Schmutz J."/>
            <person name="Selles B."/>
            <person name="Shapiro H."/>
            <person name="Tanguay P."/>
            <person name="Tuskan G.A."/>
            <person name="Henrissat B."/>
            <person name="Van de Peer Y."/>
            <person name="Rouze P."/>
            <person name="Ellis J.G."/>
            <person name="Dodds P.N."/>
            <person name="Schein J.E."/>
            <person name="Zhong S."/>
            <person name="Hamelin R.C."/>
            <person name="Grigoriev I.V."/>
            <person name="Szabo L.J."/>
            <person name="Martin F."/>
        </authorList>
    </citation>
    <scope>NUCLEOTIDE SEQUENCE [LARGE SCALE GENOMIC DNA]</scope>
    <source>
        <strain evidence="4">98AG31 / pathotype 3-4-7</strain>
    </source>
</reference>
<evidence type="ECO:0000313" key="3">
    <source>
        <dbReference type="EMBL" id="EGG10724.1"/>
    </source>
</evidence>
<accession>F4RAS9</accession>
<dbReference type="RefSeq" id="XP_007406193.1">
    <property type="nucleotide sequence ID" value="XM_007406131.1"/>
</dbReference>
<dbReference type="Proteomes" id="UP000001072">
    <property type="component" value="Unassembled WGS sequence"/>
</dbReference>
<feature type="transmembrane region" description="Helical" evidence="2">
    <location>
        <begin position="306"/>
        <end position="326"/>
    </location>
</feature>
<feature type="region of interest" description="Disordered" evidence="1">
    <location>
        <begin position="267"/>
        <end position="288"/>
    </location>
</feature>
<organism evidence="4">
    <name type="scientific">Melampsora larici-populina (strain 98AG31 / pathotype 3-4-7)</name>
    <name type="common">Poplar leaf rust fungus</name>
    <dbReference type="NCBI Taxonomy" id="747676"/>
    <lineage>
        <taxon>Eukaryota</taxon>
        <taxon>Fungi</taxon>
        <taxon>Dikarya</taxon>
        <taxon>Basidiomycota</taxon>
        <taxon>Pucciniomycotina</taxon>
        <taxon>Pucciniomycetes</taxon>
        <taxon>Pucciniales</taxon>
        <taxon>Melampsoraceae</taxon>
        <taxon>Melampsora</taxon>
    </lineage>
</organism>
<keyword evidence="2" id="KW-0472">Membrane</keyword>
<dbReference type="AlphaFoldDB" id="F4RAS9"/>
<feature type="region of interest" description="Disordered" evidence="1">
    <location>
        <begin position="404"/>
        <end position="434"/>
    </location>
</feature>
<gene>
    <name evidence="3" type="ORF">MELLADRAFT_103174</name>
</gene>
<feature type="compositionally biased region" description="Basic and acidic residues" evidence="1">
    <location>
        <begin position="267"/>
        <end position="286"/>
    </location>
</feature>
<evidence type="ECO:0000256" key="1">
    <source>
        <dbReference type="SAM" id="MobiDB-lite"/>
    </source>
</evidence>
<dbReference type="KEGG" id="mlr:MELLADRAFT_103174"/>
<dbReference type="VEuPathDB" id="FungiDB:MELLADRAFT_103174"/>
<feature type="transmembrane region" description="Helical" evidence="2">
    <location>
        <begin position="46"/>
        <end position="70"/>
    </location>
</feature>
<keyword evidence="4" id="KW-1185">Reference proteome</keyword>
<dbReference type="OrthoDB" id="10335736at2759"/>